<dbReference type="SUPFAM" id="SSF103378">
    <property type="entry name" value="2-methylcitrate dehydratase PrpD"/>
    <property type="match status" value="1"/>
</dbReference>
<accession>A0ABV8S1Q1</accession>
<feature type="domain" description="MmgE/PrpD C-terminal" evidence="3">
    <location>
        <begin position="268"/>
        <end position="414"/>
    </location>
</feature>
<evidence type="ECO:0000313" key="4">
    <source>
        <dbReference type="EMBL" id="MFC4298411.1"/>
    </source>
</evidence>
<dbReference type="Gene3D" id="1.10.4100.10">
    <property type="entry name" value="2-methylcitrate dehydratase PrpD"/>
    <property type="match status" value="1"/>
</dbReference>
<keyword evidence="5" id="KW-1185">Reference proteome</keyword>
<evidence type="ECO:0000256" key="1">
    <source>
        <dbReference type="ARBA" id="ARBA00006174"/>
    </source>
</evidence>
<dbReference type="EMBL" id="JBHSDY010000005">
    <property type="protein sequence ID" value="MFC4298411.1"/>
    <property type="molecule type" value="Genomic_DNA"/>
</dbReference>
<comment type="caution">
    <text evidence="4">The sequence shown here is derived from an EMBL/GenBank/DDBJ whole genome shotgun (WGS) entry which is preliminary data.</text>
</comment>
<gene>
    <name evidence="4" type="ORF">ACFO0J_10205</name>
</gene>
<dbReference type="InterPro" id="IPR042188">
    <property type="entry name" value="MmgE/PrpD_sf_2"/>
</dbReference>
<reference evidence="5" key="1">
    <citation type="journal article" date="2019" name="Int. J. Syst. Evol. Microbiol.">
        <title>The Global Catalogue of Microorganisms (GCM) 10K type strain sequencing project: providing services to taxonomists for standard genome sequencing and annotation.</title>
        <authorList>
            <consortium name="The Broad Institute Genomics Platform"/>
            <consortium name="The Broad Institute Genome Sequencing Center for Infectious Disease"/>
            <person name="Wu L."/>
            <person name="Ma J."/>
        </authorList>
    </citation>
    <scope>NUCLEOTIDE SEQUENCE [LARGE SCALE GENOMIC DNA]</scope>
    <source>
        <strain evidence="5">CGMCC 1.19029</strain>
    </source>
</reference>
<dbReference type="InterPro" id="IPR005656">
    <property type="entry name" value="MmgE_PrpD"/>
</dbReference>
<protein>
    <submittedName>
        <fullName evidence="4">MmgE/PrpD family protein</fullName>
    </submittedName>
</protein>
<dbReference type="Gene3D" id="3.30.1330.120">
    <property type="entry name" value="2-methylcitrate dehydratase PrpD"/>
    <property type="match status" value="1"/>
</dbReference>
<dbReference type="InterPro" id="IPR045337">
    <property type="entry name" value="MmgE_PrpD_C"/>
</dbReference>
<dbReference type="Proteomes" id="UP001595756">
    <property type="component" value="Unassembled WGS sequence"/>
</dbReference>
<name>A0ABV8S1Q1_9BURK</name>
<proteinExistence type="inferred from homology"/>
<evidence type="ECO:0000259" key="2">
    <source>
        <dbReference type="Pfam" id="PF03972"/>
    </source>
</evidence>
<evidence type="ECO:0000313" key="5">
    <source>
        <dbReference type="Proteomes" id="UP001595756"/>
    </source>
</evidence>
<dbReference type="Pfam" id="PF19305">
    <property type="entry name" value="MmgE_PrpD_C"/>
    <property type="match status" value="1"/>
</dbReference>
<dbReference type="PANTHER" id="PTHR16943:SF8">
    <property type="entry name" value="2-METHYLCITRATE DEHYDRATASE"/>
    <property type="match status" value="1"/>
</dbReference>
<dbReference type="Pfam" id="PF03972">
    <property type="entry name" value="MmgE_PrpD_N"/>
    <property type="match status" value="1"/>
</dbReference>
<organism evidence="4 5">
    <name type="scientific">Castellaniella hirudinis</name>
    <dbReference type="NCBI Taxonomy" id="1144617"/>
    <lineage>
        <taxon>Bacteria</taxon>
        <taxon>Pseudomonadati</taxon>
        <taxon>Pseudomonadota</taxon>
        <taxon>Betaproteobacteria</taxon>
        <taxon>Burkholderiales</taxon>
        <taxon>Alcaligenaceae</taxon>
        <taxon>Castellaniella</taxon>
    </lineage>
</organism>
<feature type="domain" description="MmgE/PrpD N-terminal" evidence="2">
    <location>
        <begin position="14"/>
        <end position="242"/>
    </location>
</feature>
<dbReference type="RefSeq" id="WP_376812957.1">
    <property type="nucleotide sequence ID" value="NZ_JBHSDY010000005.1"/>
</dbReference>
<comment type="similarity">
    <text evidence="1">Belongs to the PrpD family.</text>
</comment>
<evidence type="ECO:0000259" key="3">
    <source>
        <dbReference type="Pfam" id="PF19305"/>
    </source>
</evidence>
<dbReference type="InterPro" id="IPR045336">
    <property type="entry name" value="MmgE_PrpD_N"/>
</dbReference>
<dbReference type="InterPro" id="IPR036148">
    <property type="entry name" value="MmgE/PrpD_sf"/>
</dbReference>
<dbReference type="InterPro" id="IPR042183">
    <property type="entry name" value="MmgE/PrpD_sf_1"/>
</dbReference>
<sequence length="444" mass="46498">MADASLLDLAVSRAADLNLARVPAASLKRAGHIIADTIGVSCAGARQGPVVALTGIERRSGRLGEGAHGATVFGGSPLRADSERAAFLNATAGSFVELDEGMRPTGHPGMQVVIPAVAVAETEKAHGQSLLRAVIAGYEVTARLFTAYRLTYPAHPHGHFGAVGGAVAVAMILDQDPVEAARIAATSPILSVWDACFEGATARNTWMGSAAELAVRASRLAEAGFTGSPASLESSFGALAGTLVDPEALTAPLDYEGLGVTRNYFKRHSACALSHAAVDAVRQLPAFDPAHIERVDVETVENNMKLARQAAPNALSARFSLPYVVAAALSGRSLDADGFQFEPETAQLAARVETRVAEDLQAQWPGASPARVTVRTTDGKSYSARVDNPHGHYRDPLTEDEVEQKFLGLAGGGAASQAWWGRLTNLFDVPDCSRLFFGAGDHAD</sequence>
<dbReference type="PANTHER" id="PTHR16943">
    <property type="entry name" value="2-METHYLCITRATE DEHYDRATASE-RELATED"/>
    <property type="match status" value="1"/>
</dbReference>